<dbReference type="AlphaFoldDB" id="A0A1G1ZLM2"/>
<sequence length="114" mass="12503">MKLPPLIKNRRFTIGIAISILLVVVGLFIAGVKFPDPSMPLIIHVSHLGGIDFVGNRRDVFGILITGLLMIVLNILLANRMFKRVRSLAILLVFGSVILSLLIFGKLMAIISIN</sequence>
<dbReference type="STRING" id="1798406.A3A04_00135"/>
<keyword evidence="1" id="KW-0812">Transmembrane</keyword>
<evidence type="ECO:0000256" key="1">
    <source>
        <dbReference type="SAM" id="Phobius"/>
    </source>
</evidence>
<gene>
    <name evidence="2" type="ORF">A3A04_00135</name>
</gene>
<accession>A0A1G1ZLM2</accession>
<proteinExistence type="predicted"/>
<name>A0A1G1ZLM2_9BACT</name>
<keyword evidence="1" id="KW-0472">Membrane</keyword>
<keyword evidence="1" id="KW-1133">Transmembrane helix</keyword>
<dbReference type="Proteomes" id="UP000178517">
    <property type="component" value="Unassembled WGS sequence"/>
</dbReference>
<feature type="transmembrane region" description="Helical" evidence="1">
    <location>
        <begin position="60"/>
        <end position="77"/>
    </location>
</feature>
<evidence type="ECO:0000313" key="3">
    <source>
        <dbReference type="Proteomes" id="UP000178517"/>
    </source>
</evidence>
<feature type="transmembrane region" description="Helical" evidence="1">
    <location>
        <begin position="12"/>
        <end position="32"/>
    </location>
</feature>
<evidence type="ECO:0008006" key="4">
    <source>
        <dbReference type="Google" id="ProtNLM"/>
    </source>
</evidence>
<feature type="transmembrane region" description="Helical" evidence="1">
    <location>
        <begin position="89"/>
        <end position="113"/>
    </location>
</feature>
<reference evidence="2 3" key="1">
    <citation type="journal article" date="2016" name="Nat. Commun.">
        <title>Thousands of microbial genomes shed light on interconnected biogeochemical processes in an aquifer system.</title>
        <authorList>
            <person name="Anantharaman K."/>
            <person name="Brown C.T."/>
            <person name="Hug L.A."/>
            <person name="Sharon I."/>
            <person name="Castelle C.J."/>
            <person name="Probst A.J."/>
            <person name="Thomas B.C."/>
            <person name="Singh A."/>
            <person name="Wilkins M.J."/>
            <person name="Karaoz U."/>
            <person name="Brodie E.L."/>
            <person name="Williams K.H."/>
            <person name="Hubbard S.S."/>
            <person name="Banfield J.F."/>
        </authorList>
    </citation>
    <scope>NUCLEOTIDE SEQUENCE [LARGE SCALE GENOMIC DNA]</scope>
</reference>
<comment type="caution">
    <text evidence="2">The sequence shown here is derived from an EMBL/GenBank/DDBJ whole genome shotgun (WGS) entry which is preliminary data.</text>
</comment>
<organism evidence="2 3">
    <name type="scientific">Candidatus Harrisonbacteria bacterium RIFCSPLOWO2_01_FULL_40_28</name>
    <dbReference type="NCBI Taxonomy" id="1798406"/>
    <lineage>
        <taxon>Bacteria</taxon>
        <taxon>Candidatus Harrisoniibacteriota</taxon>
    </lineage>
</organism>
<dbReference type="EMBL" id="MHJI01000016">
    <property type="protein sequence ID" value="OGY65441.1"/>
    <property type="molecule type" value="Genomic_DNA"/>
</dbReference>
<protein>
    <recommendedName>
        <fullName evidence="4">DUF1648 domain-containing protein</fullName>
    </recommendedName>
</protein>
<evidence type="ECO:0000313" key="2">
    <source>
        <dbReference type="EMBL" id="OGY65441.1"/>
    </source>
</evidence>